<dbReference type="GO" id="GO:0016746">
    <property type="term" value="F:acyltransferase activity"/>
    <property type="evidence" value="ECO:0007669"/>
    <property type="project" value="UniProtKB-KW"/>
</dbReference>
<evidence type="ECO:0000256" key="4">
    <source>
        <dbReference type="ARBA" id="ARBA00023315"/>
    </source>
</evidence>
<dbReference type="Pfam" id="PF00132">
    <property type="entry name" value="Hexapep"/>
    <property type="match status" value="1"/>
</dbReference>
<evidence type="ECO:0000313" key="5">
    <source>
        <dbReference type="EMBL" id="RVU17770.1"/>
    </source>
</evidence>
<evidence type="ECO:0000256" key="3">
    <source>
        <dbReference type="ARBA" id="ARBA00022737"/>
    </source>
</evidence>
<dbReference type="Proteomes" id="UP000286997">
    <property type="component" value="Unassembled WGS sequence"/>
</dbReference>
<dbReference type="AlphaFoldDB" id="A0A3S2V9K2"/>
<organism evidence="5 6">
    <name type="scientific">Methylobacterium oryzihabitans</name>
    <dbReference type="NCBI Taxonomy" id="2499852"/>
    <lineage>
        <taxon>Bacteria</taxon>
        <taxon>Pseudomonadati</taxon>
        <taxon>Pseudomonadota</taxon>
        <taxon>Alphaproteobacteria</taxon>
        <taxon>Hyphomicrobiales</taxon>
        <taxon>Methylobacteriaceae</taxon>
        <taxon>Methylobacterium</taxon>
    </lineage>
</organism>
<comment type="similarity">
    <text evidence="1">Belongs to the transferase hexapeptide repeat family.</text>
</comment>
<dbReference type="RefSeq" id="WP_127729589.1">
    <property type="nucleotide sequence ID" value="NZ_SACP01000011.1"/>
</dbReference>
<keyword evidence="3" id="KW-0677">Repeat</keyword>
<gene>
    <name evidence="5" type="ORF">EOE48_12875</name>
</gene>
<keyword evidence="4" id="KW-0012">Acyltransferase</keyword>
<dbReference type="InterPro" id="IPR018357">
    <property type="entry name" value="Hexapep_transf_CS"/>
</dbReference>
<keyword evidence="2 5" id="KW-0808">Transferase</keyword>
<protein>
    <submittedName>
        <fullName evidence="5">CatB-related O-acetyltransferase</fullName>
    </submittedName>
</protein>
<dbReference type="InterPro" id="IPR011004">
    <property type="entry name" value="Trimer_LpxA-like_sf"/>
</dbReference>
<dbReference type="OrthoDB" id="9815592at2"/>
<sequence>MVKYTREVFAEQIKKYRWAVGEHTYGVPRVLRYKCDSKLFIGKYCSIAGEGTIFLGGNHRADWVTTYPFSHIDERASHIKGHPATRGDVTIGNDVWIGLGATIMSGVTIGDGACIGAGALVTRDIPAYGICGGNPAKLIKMRFEADIIEELLEIKWWNWSDEKVVEFYPLLLSDDIRAFIREAKSRDD</sequence>
<evidence type="ECO:0000256" key="1">
    <source>
        <dbReference type="ARBA" id="ARBA00007274"/>
    </source>
</evidence>
<comment type="caution">
    <text evidence="5">The sequence shown here is derived from an EMBL/GenBank/DDBJ whole genome shotgun (WGS) entry which is preliminary data.</text>
</comment>
<name>A0A3S2V9K2_9HYPH</name>
<evidence type="ECO:0000256" key="2">
    <source>
        <dbReference type="ARBA" id="ARBA00022679"/>
    </source>
</evidence>
<dbReference type="EMBL" id="SACP01000011">
    <property type="protein sequence ID" value="RVU17770.1"/>
    <property type="molecule type" value="Genomic_DNA"/>
</dbReference>
<dbReference type="PANTHER" id="PTHR43300">
    <property type="entry name" value="ACETYLTRANSFERASE"/>
    <property type="match status" value="1"/>
</dbReference>
<dbReference type="InterPro" id="IPR001451">
    <property type="entry name" value="Hexapep"/>
</dbReference>
<dbReference type="CDD" id="cd03349">
    <property type="entry name" value="LbH_XAT"/>
    <property type="match status" value="1"/>
</dbReference>
<proteinExistence type="inferred from homology"/>
<evidence type="ECO:0000313" key="6">
    <source>
        <dbReference type="Proteomes" id="UP000286997"/>
    </source>
</evidence>
<dbReference type="PROSITE" id="PS00101">
    <property type="entry name" value="HEXAPEP_TRANSFERASES"/>
    <property type="match status" value="1"/>
</dbReference>
<keyword evidence="6" id="KW-1185">Reference proteome</keyword>
<dbReference type="Gene3D" id="2.160.10.10">
    <property type="entry name" value="Hexapeptide repeat proteins"/>
    <property type="match status" value="1"/>
</dbReference>
<accession>A0A3S2V9K2</accession>
<dbReference type="InterPro" id="IPR050179">
    <property type="entry name" value="Trans_hexapeptide_repeat"/>
</dbReference>
<reference evidence="5 6" key="1">
    <citation type="submission" date="2019-01" db="EMBL/GenBank/DDBJ databases">
        <authorList>
            <person name="Chen W.-M."/>
        </authorList>
    </citation>
    <scope>NUCLEOTIDE SEQUENCE [LARGE SCALE GENOMIC DNA]</scope>
    <source>
        <strain evidence="5 6">TER-1</strain>
    </source>
</reference>
<dbReference type="PANTHER" id="PTHR43300:SF11">
    <property type="entry name" value="ACETYLTRANSFERASE RV3034C-RELATED"/>
    <property type="match status" value="1"/>
</dbReference>
<dbReference type="SUPFAM" id="SSF51161">
    <property type="entry name" value="Trimeric LpxA-like enzymes"/>
    <property type="match status" value="1"/>
</dbReference>